<proteinExistence type="predicted"/>
<keyword evidence="2" id="KW-1185">Reference proteome</keyword>
<dbReference type="AlphaFoldDB" id="A0A834SPW3"/>
<reference evidence="1" key="1">
    <citation type="submission" date="2020-09" db="EMBL/GenBank/DDBJ databases">
        <title>Genome-Enabled Discovery of Anthraquinone Biosynthesis in Senna tora.</title>
        <authorList>
            <person name="Kang S.-H."/>
            <person name="Pandey R.P."/>
            <person name="Lee C.-M."/>
            <person name="Sim J.-S."/>
            <person name="Jeong J.-T."/>
            <person name="Choi B.-S."/>
            <person name="Jung M."/>
            <person name="Ginzburg D."/>
            <person name="Zhao K."/>
            <person name="Won S.Y."/>
            <person name="Oh T.-J."/>
            <person name="Yu Y."/>
            <person name="Kim N.-H."/>
            <person name="Lee O.R."/>
            <person name="Lee T.-H."/>
            <person name="Bashyal P."/>
            <person name="Kim T.-S."/>
            <person name="Lee W.-H."/>
            <person name="Kawkins C."/>
            <person name="Kim C.-K."/>
            <person name="Kim J.S."/>
            <person name="Ahn B.O."/>
            <person name="Rhee S.Y."/>
            <person name="Sohng J.K."/>
        </authorList>
    </citation>
    <scope>NUCLEOTIDE SEQUENCE</scope>
    <source>
        <tissue evidence="1">Leaf</tissue>
    </source>
</reference>
<evidence type="ECO:0000313" key="1">
    <source>
        <dbReference type="EMBL" id="KAF7807939.1"/>
    </source>
</evidence>
<dbReference type="EMBL" id="JAAIUW010000012">
    <property type="protein sequence ID" value="KAF7807939.1"/>
    <property type="molecule type" value="Genomic_DNA"/>
</dbReference>
<name>A0A834SPW3_9FABA</name>
<sequence>MGCITSGVAFAKREALGAI</sequence>
<dbReference type="Proteomes" id="UP000634136">
    <property type="component" value="Unassembled WGS sequence"/>
</dbReference>
<protein>
    <submittedName>
        <fullName evidence="1">Uncharacterized protein</fullName>
    </submittedName>
</protein>
<gene>
    <name evidence="1" type="ORF">G2W53_040100</name>
</gene>
<organism evidence="1 2">
    <name type="scientific">Senna tora</name>
    <dbReference type="NCBI Taxonomy" id="362788"/>
    <lineage>
        <taxon>Eukaryota</taxon>
        <taxon>Viridiplantae</taxon>
        <taxon>Streptophyta</taxon>
        <taxon>Embryophyta</taxon>
        <taxon>Tracheophyta</taxon>
        <taxon>Spermatophyta</taxon>
        <taxon>Magnoliopsida</taxon>
        <taxon>eudicotyledons</taxon>
        <taxon>Gunneridae</taxon>
        <taxon>Pentapetalae</taxon>
        <taxon>rosids</taxon>
        <taxon>fabids</taxon>
        <taxon>Fabales</taxon>
        <taxon>Fabaceae</taxon>
        <taxon>Caesalpinioideae</taxon>
        <taxon>Cassia clade</taxon>
        <taxon>Senna</taxon>
    </lineage>
</organism>
<evidence type="ECO:0000313" key="2">
    <source>
        <dbReference type="Proteomes" id="UP000634136"/>
    </source>
</evidence>
<accession>A0A834SPW3</accession>
<comment type="caution">
    <text evidence="1">The sequence shown here is derived from an EMBL/GenBank/DDBJ whole genome shotgun (WGS) entry which is preliminary data.</text>
</comment>